<sequence>MMEGVDVGTTIGIDRTMLGVVIEENESFKGSEEEMGDPIISPTDRTRSDENTWAIEWDGKEEMIVEVEGTDNGSDNGGRR</sequence>
<name>A0AA38FXU5_TAXCH</name>
<keyword evidence="3" id="KW-1185">Reference proteome</keyword>
<dbReference type="Proteomes" id="UP000824469">
    <property type="component" value="Unassembled WGS sequence"/>
</dbReference>
<evidence type="ECO:0000313" key="2">
    <source>
        <dbReference type="EMBL" id="KAH9311023.1"/>
    </source>
</evidence>
<organism evidence="2 3">
    <name type="scientific">Taxus chinensis</name>
    <name type="common">Chinese yew</name>
    <name type="synonym">Taxus wallichiana var. chinensis</name>
    <dbReference type="NCBI Taxonomy" id="29808"/>
    <lineage>
        <taxon>Eukaryota</taxon>
        <taxon>Viridiplantae</taxon>
        <taxon>Streptophyta</taxon>
        <taxon>Embryophyta</taxon>
        <taxon>Tracheophyta</taxon>
        <taxon>Spermatophyta</taxon>
        <taxon>Pinopsida</taxon>
        <taxon>Pinidae</taxon>
        <taxon>Conifers II</taxon>
        <taxon>Cupressales</taxon>
        <taxon>Taxaceae</taxon>
        <taxon>Taxus</taxon>
    </lineage>
</organism>
<feature type="non-terminal residue" evidence="2">
    <location>
        <position position="80"/>
    </location>
</feature>
<accession>A0AA38FXU5</accession>
<feature type="region of interest" description="Disordered" evidence="1">
    <location>
        <begin position="26"/>
        <end position="47"/>
    </location>
</feature>
<dbReference type="AlphaFoldDB" id="A0AA38FXU5"/>
<protein>
    <submittedName>
        <fullName evidence="2">Uncharacterized protein</fullName>
    </submittedName>
</protein>
<gene>
    <name evidence="2" type="ORF">KI387_026058</name>
</gene>
<proteinExistence type="predicted"/>
<reference evidence="2 3" key="1">
    <citation type="journal article" date="2021" name="Nat. Plants">
        <title>The Taxus genome provides insights into paclitaxel biosynthesis.</title>
        <authorList>
            <person name="Xiong X."/>
            <person name="Gou J."/>
            <person name="Liao Q."/>
            <person name="Li Y."/>
            <person name="Zhou Q."/>
            <person name="Bi G."/>
            <person name="Li C."/>
            <person name="Du R."/>
            <person name="Wang X."/>
            <person name="Sun T."/>
            <person name="Guo L."/>
            <person name="Liang H."/>
            <person name="Lu P."/>
            <person name="Wu Y."/>
            <person name="Zhang Z."/>
            <person name="Ro D.K."/>
            <person name="Shang Y."/>
            <person name="Huang S."/>
            <person name="Yan J."/>
        </authorList>
    </citation>
    <scope>NUCLEOTIDE SEQUENCE [LARGE SCALE GENOMIC DNA]</scope>
    <source>
        <strain evidence="2">Ta-2019</strain>
    </source>
</reference>
<evidence type="ECO:0000256" key="1">
    <source>
        <dbReference type="SAM" id="MobiDB-lite"/>
    </source>
</evidence>
<evidence type="ECO:0000313" key="3">
    <source>
        <dbReference type="Proteomes" id="UP000824469"/>
    </source>
</evidence>
<comment type="caution">
    <text evidence="2">The sequence shown here is derived from an EMBL/GenBank/DDBJ whole genome shotgun (WGS) entry which is preliminary data.</text>
</comment>
<dbReference type="EMBL" id="JAHRHJ020000006">
    <property type="protein sequence ID" value="KAH9311023.1"/>
    <property type="molecule type" value="Genomic_DNA"/>
</dbReference>